<evidence type="ECO:0000313" key="2">
    <source>
        <dbReference type="EMBL" id="QAB17134.1"/>
    </source>
</evidence>
<evidence type="ECO:0000313" key="3">
    <source>
        <dbReference type="Proteomes" id="UP000285768"/>
    </source>
</evidence>
<sequence>MAENTQMSREELEAELARRNTPETTPEPPAQSTRERSPIKPQDHKPADHEKVTFEFAGETFTMDARAPKDSRVFLSVRKGDLEPAIIRMTSAEDLERLLKAIEDEDGWSDMEQLGKFVDAAHEAAGTKNS</sequence>
<protein>
    <recommendedName>
        <fullName evidence="4">Tail assembly chaperone</fullName>
    </recommendedName>
</protein>
<proteinExistence type="predicted"/>
<name>A0ABX5QDJ3_9MICO</name>
<keyword evidence="3" id="KW-1185">Reference proteome</keyword>
<feature type="region of interest" description="Disordered" evidence="1">
    <location>
        <begin position="1"/>
        <end position="49"/>
    </location>
</feature>
<evidence type="ECO:0008006" key="4">
    <source>
        <dbReference type="Google" id="ProtNLM"/>
    </source>
</evidence>
<reference evidence="2 3" key="1">
    <citation type="submission" date="2019-01" db="EMBL/GenBank/DDBJ databases">
        <title>Leucobacter muris sp. nov. isolated from the nose of a laboratory mouse.</title>
        <authorList>
            <person name="Benga L."/>
            <person name="Sproeer C."/>
            <person name="Schumann P."/>
            <person name="Verbarg S."/>
            <person name="Bunk B."/>
            <person name="Engelhardt E."/>
            <person name="Benten P.M."/>
            <person name="Sager M."/>
        </authorList>
    </citation>
    <scope>NUCLEOTIDE SEQUENCE [LARGE SCALE GENOMIC DNA]</scope>
    <source>
        <strain evidence="2 3">DSM 101948</strain>
    </source>
</reference>
<organism evidence="2 3">
    <name type="scientific">Leucobacter muris</name>
    <dbReference type="NCBI Taxonomy" id="1935379"/>
    <lineage>
        <taxon>Bacteria</taxon>
        <taxon>Bacillati</taxon>
        <taxon>Actinomycetota</taxon>
        <taxon>Actinomycetes</taxon>
        <taxon>Micrococcales</taxon>
        <taxon>Microbacteriaceae</taxon>
        <taxon>Leucobacter</taxon>
    </lineage>
</organism>
<accession>A0ABX5QDJ3</accession>
<dbReference type="Proteomes" id="UP000285768">
    <property type="component" value="Chromosome"/>
</dbReference>
<dbReference type="RefSeq" id="WP_128386383.1">
    <property type="nucleotide sequence ID" value="NZ_CP035037.1"/>
</dbReference>
<feature type="compositionally biased region" description="Basic and acidic residues" evidence="1">
    <location>
        <begin position="8"/>
        <end position="21"/>
    </location>
</feature>
<dbReference type="EMBL" id="CP035037">
    <property type="protein sequence ID" value="QAB17134.1"/>
    <property type="molecule type" value="Genomic_DNA"/>
</dbReference>
<evidence type="ECO:0000256" key="1">
    <source>
        <dbReference type="SAM" id="MobiDB-lite"/>
    </source>
</evidence>
<feature type="compositionally biased region" description="Basic and acidic residues" evidence="1">
    <location>
        <begin position="33"/>
        <end position="49"/>
    </location>
</feature>
<gene>
    <name evidence="2" type="ORF">Leucomu_03635</name>
</gene>